<dbReference type="Pfam" id="PF07647">
    <property type="entry name" value="SAM_2"/>
    <property type="match status" value="1"/>
</dbReference>
<evidence type="ECO:0000313" key="4">
    <source>
        <dbReference type="EMBL" id="EXX79000.1"/>
    </source>
</evidence>
<keyword evidence="5" id="KW-1185">Reference proteome</keyword>
<accession>A0A015KH66</accession>
<dbReference type="Gene3D" id="1.10.150.50">
    <property type="entry name" value="Transcription Factor, Ets-1"/>
    <property type="match status" value="1"/>
</dbReference>
<dbReference type="EMBL" id="JEMT01006421">
    <property type="protein sequence ID" value="EXX79000.1"/>
    <property type="molecule type" value="Genomic_DNA"/>
</dbReference>
<comment type="caution">
    <text evidence="4">The sequence shown here is derived from an EMBL/GenBank/DDBJ whole genome shotgun (WGS) entry which is preliminary data.</text>
</comment>
<dbReference type="AlphaFoldDB" id="A0A015KH66"/>
<protein>
    <recommendedName>
        <fullName evidence="2">SAM domain-containing protein</fullName>
    </recommendedName>
</protein>
<evidence type="ECO:0000256" key="1">
    <source>
        <dbReference type="SAM" id="MobiDB-lite"/>
    </source>
</evidence>
<name>A0A015KH66_RHIIW</name>
<dbReference type="HOGENOM" id="CLU_489279_0_0_1"/>
<gene>
    <name evidence="4" type="ORF">RirG_009810</name>
    <name evidence="3" type="ORF">RirG_154480</name>
</gene>
<dbReference type="EMBL" id="JEMT01024050">
    <property type="protein sequence ID" value="EXX63204.1"/>
    <property type="molecule type" value="Genomic_DNA"/>
</dbReference>
<organism evidence="4 5">
    <name type="scientific">Rhizophagus irregularis (strain DAOM 197198w)</name>
    <name type="common">Glomus intraradices</name>
    <dbReference type="NCBI Taxonomy" id="1432141"/>
    <lineage>
        <taxon>Eukaryota</taxon>
        <taxon>Fungi</taxon>
        <taxon>Fungi incertae sedis</taxon>
        <taxon>Mucoromycota</taxon>
        <taxon>Glomeromycotina</taxon>
        <taxon>Glomeromycetes</taxon>
        <taxon>Glomerales</taxon>
        <taxon>Glomeraceae</taxon>
        <taxon>Rhizophagus</taxon>
    </lineage>
</organism>
<dbReference type="SMR" id="A0A015KH66"/>
<dbReference type="STRING" id="1432141.A0A015KH66"/>
<reference evidence="4 5" key="1">
    <citation type="submission" date="2014-02" db="EMBL/GenBank/DDBJ databases">
        <title>Single nucleus genome sequencing reveals high similarity among nuclei of an endomycorrhizal fungus.</title>
        <authorList>
            <person name="Lin K."/>
            <person name="Geurts R."/>
            <person name="Zhang Z."/>
            <person name="Limpens E."/>
            <person name="Saunders D.G."/>
            <person name="Mu D."/>
            <person name="Pang E."/>
            <person name="Cao H."/>
            <person name="Cha H."/>
            <person name="Lin T."/>
            <person name="Zhou Q."/>
            <person name="Shang Y."/>
            <person name="Li Y."/>
            <person name="Ivanov S."/>
            <person name="Sharma T."/>
            <person name="Velzen R.V."/>
            <person name="Ruijter N.D."/>
            <person name="Aanen D.K."/>
            <person name="Win J."/>
            <person name="Kamoun S."/>
            <person name="Bisseling T."/>
            <person name="Huang S."/>
        </authorList>
    </citation>
    <scope>NUCLEOTIDE SEQUENCE [LARGE SCALE GENOMIC DNA]</scope>
    <source>
        <strain evidence="4">DAOM 197198w</strain>
        <strain evidence="5">DAOM197198w</strain>
    </source>
</reference>
<dbReference type="InterPro" id="IPR001660">
    <property type="entry name" value="SAM"/>
</dbReference>
<dbReference type="InterPro" id="IPR013761">
    <property type="entry name" value="SAM/pointed_sf"/>
</dbReference>
<evidence type="ECO:0000313" key="5">
    <source>
        <dbReference type="Proteomes" id="UP000022910"/>
    </source>
</evidence>
<feature type="domain" description="SAM" evidence="2">
    <location>
        <begin position="509"/>
        <end position="553"/>
    </location>
</feature>
<evidence type="ECO:0000259" key="2">
    <source>
        <dbReference type="Pfam" id="PF07647"/>
    </source>
</evidence>
<feature type="compositionally biased region" description="Low complexity" evidence="1">
    <location>
        <begin position="132"/>
        <end position="148"/>
    </location>
</feature>
<feature type="region of interest" description="Disordered" evidence="1">
    <location>
        <begin position="128"/>
        <end position="159"/>
    </location>
</feature>
<evidence type="ECO:0000313" key="3">
    <source>
        <dbReference type="EMBL" id="EXX63204.1"/>
    </source>
</evidence>
<proteinExistence type="predicted"/>
<dbReference type="Proteomes" id="UP000022910">
    <property type="component" value="Unassembled WGS sequence"/>
</dbReference>
<dbReference type="OrthoDB" id="2383259at2759"/>
<sequence>MNIQKPIARNYQPGTCYLCQLYLTCNKSLAFDTCKCDATEKPKNKQKKRECYSRIYNSKDNGKLIQLQIDKLKECDKYFGYCSNFDGYFHFSLCTKCHNIFARLKRNNTKKKQTFELNLDPYDSTTTTLPASSHSTSPILISPLSTSPPSSPTHAEDSTYSSSDYDCDITEFNFNFIIRPCNEKARPAKWESFKVFTFIEFEDEILELVQNQFDTFIKKDNYIIIYKSSIHGMGIQLIDKRCWKKFLLDYQKILSSKKELFVIVEIKEKRNKRLKSDVDLEISQLSDQRKVSKSSSNIVPKESNIDEESSKKAAIIMELTKKWFCQEYSRTCFIDTTRHIQLTPHHLTSWANAIERGFASVDDPPAVPLFNSTKKKEIPLTQYNPQISQNSQFSPFINPLLYQHLFNQFMQTNSYFLPSSSSENSHFLSNSNLTQMQNFTNTKIAQENYANGNTNTNMNTNFLHEGNAGTNTNTNTNIIQDNSVNTQLQKITIEQFLEDLDKEYGANTFTKYLDAFKEQEVDVLDIINFKDNDWITLGIEKVGPKSKIIRALDKYNK</sequence>